<dbReference type="RefSeq" id="WP_191161551.1">
    <property type="nucleotide sequence ID" value="NZ_JACXAI010000039.1"/>
</dbReference>
<dbReference type="InterPro" id="IPR001732">
    <property type="entry name" value="UDP-Glc/GDP-Man_DH_N"/>
</dbReference>
<dbReference type="PIRSF" id="PIRSF500136">
    <property type="entry name" value="UDP_ManNAc_DH"/>
    <property type="match status" value="1"/>
</dbReference>
<dbReference type="GO" id="GO:0016616">
    <property type="term" value="F:oxidoreductase activity, acting on the CH-OH group of donors, NAD or NADP as acceptor"/>
    <property type="evidence" value="ECO:0007669"/>
    <property type="project" value="InterPro"/>
</dbReference>
<dbReference type="PANTHER" id="PTHR43491">
    <property type="entry name" value="UDP-N-ACETYL-D-MANNOSAMINE DEHYDROGENASE"/>
    <property type="match status" value="1"/>
</dbReference>
<dbReference type="NCBIfam" id="TIGR03026">
    <property type="entry name" value="NDP-sugDHase"/>
    <property type="match status" value="1"/>
</dbReference>
<comment type="caution">
    <text evidence="6">The sequence shown here is derived from an EMBL/GenBank/DDBJ whole genome shotgun (WGS) entry which is preliminary data.</text>
</comment>
<evidence type="ECO:0000256" key="2">
    <source>
        <dbReference type="ARBA" id="ARBA00023027"/>
    </source>
</evidence>
<dbReference type="InterPro" id="IPR008927">
    <property type="entry name" value="6-PGluconate_DH-like_C_sf"/>
</dbReference>
<keyword evidence="4" id="KW-0472">Membrane</keyword>
<dbReference type="Pfam" id="PF03721">
    <property type="entry name" value="UDPG_MGDP_dh_N"/>
    <property type="match status" value="1"/>
</dbReference>
<organism evidence="6 7">
    <name type="scientific">Metabacillus arenae</name>
    <dbReference type="NCBI Taxonomy" id="2771434"/>
    <lineage>
        <taxon>Bacteria</taxon>
        <taxon>Bacillati</taxon>
        <taxon>Bacillota</taxon>
        <taxon>Bacilli</taxon>
        <taxon>Bacillales</taxon>
        <taxon>Bacillaceae</taxon>
        <taxon>Metabacillus</taxon>
    </lineage>
</organism>
<dbReference type="SMART" id="SM00984">
    <property type="entry name" value="UDPG_MGDP_dh_C"/>
    <property type="match status" value="1"/>
</dbReference>
<feature type="domain" description="UDP-glucose/GDP-mannose dehydrogenase C-terminal" evidence="5">
    <location>
        <begin position="322"/>
        <end position="417"/>
    </location>
</feature>
<dbReference type="EMBL" id="JACXAI010000039">
    <property type="protein sequence ID" value="MBD1382907.1"/>
    <property type="molecule type" value="Genomic_DNA"/>
</dbReference>
<protein>
    <submittedName>
        <fullName evidence="6">Nucleotide sugar dehydrogenase</fullName>
    </submittedName>
</protein>
<reference evidence="6" key="1">
    <citation type="submission" date="2020-09" db="EMBL/GenBank/DDBJ databases">
        <title>A novel bacterium of genus Bacillus, isolated from South China Sea.</title>
        <authorList>
            <person name="Huang H."/>
            <person name="Mo K."/>
            <person name="Hu Y."/>
        </authorList>
    </citation>
    <scope>NUCLEOTIDE SEQUENCE</scope>
    <source>
        <strain evidence="6">IB182487</strain>
    </source>
</reference>
<evidence type="ECO:0000259" key="5">
    <source>
        <dbReference type="SMART" id="SM00984"/>
    </source>
</evidence>
<dbReference type="SUPFAM" id="SSF51735">
    <property type="entry name" value="NAD(P)-binding Rossmann-fold domains"/>
    <property type="match status" value="1"/>
</dbReference>
<dbReference type="GO" id="GO:0016628">
    <property type="term" value="F:oxidoreductase activity, acting on the CH-CH group of donors, NAD or NADP as acceptor"/>
    <property type="evidence" value="ECO:0007669"/>
    <property type="project" value="InterPro"/>
</dbReference>
<dbReference type="AlphaFoldDB" id="A0A926S054"/>
<dbReference type="InterPro" id="IPR014027">
    <property type="entry name" value="UDP-Glc/GDP-Man_DH_C"/>
</dbReference>
<dbReference type="PANTHER" id="PTHR43491:SF1">
    <property type="entry name" value="UDP-N-ACETYL-D-MANNOSAMINE DEHYDROGENASE"/>
    <property type="match status" value="1"/>
</dbReference>
<dbReference type="GO" id="GO:0000271">
    <property type="term" value="P:polysaccharide biosynthetic process"/>
    <property type="evidence" value="ECO:0007669"/>
    <property type="project" value="InterPro"/>
</dbReference>
<name>A0A926S054_9BACI</name>
<evidence type="ECO:0000256" key="1">
    <source>
        <dbReference type="ARBA" id="ARBA00023002"/>
    </source>
</evidence>
<comment type="similarity">
    <text evidence="3">Belongs to the UDP-glucose/GDP-mannose dehydrogenase family.</text>
</comment>
<dbReference type="InterPro" id="IPR036291">
    <property type="entry name" value="NAD(P)-bd_dom_sf"/>
</dbReference>
<dbReference type="Gene3D" id="3.40.50.720">
    <property type="entry name" value="NAD(P)-binding Rossmann-like Domain"/>
    <property type="match status" value="2"/>
</dbReference>
<keyword evidence="2" id="KW-0520">NAD</keyword>
<dbReference type="InterPro" id="IPR036220">
    <property type="entry name" value="UDP-Glc/GDP-Man_DH_C_sf"/>
</dbReference>
<dbReference type="GO" id="GO:0051287">
    <property type="term" value="F:NAD binding"/>
    <property type="evidence" value="ECO:0007669"/>
    <property type="project" value="InterPro"/>
</dbReference>
<keyword evidence="4" id="KW-0812">Transmembrane</keyword>
<dbReference type="Proteomes" id="UP000626844">
    <property type="component" value="Unassembled WGS sequence"/>
</dbReference>
<dbReference type="PIRSF" id="PIRSF000124">
    <property type="entry name" value="UDPglc_GDPman_dh"/>
    <property type="match status" value="1"/>
</dbReference>
<keyword evidence="7" id="KW-1185">Reference proteome</keyword>
<dbReference type="Pfam" id="PF00984">
    <property type="entry name" value="UDPG_MGDP_dh"/>
    <property type="match status" value="1"/>
</dbReference>
<sequence length="434" mass="48337">MLDKEAKNKIAVIGLGYVGLPLAFLFLNNGFEVIGIDIDENKIKELNDCKSYLPDITNHELKKVLNKSFTVSSDYELIKEANVIIICIPTPLSGTSEPDLTYLSDVGNSLVTKLNKGQLIVLESSSYPGTTRDVLKPILEKSRLQIGKDLFLAYSPERMDPGSKKYSIKDIPKVVSGVTEECLINVVNVYSKVFNQVIKASTPEIAEMSKLLENTYRFINISFINEFSILCDLLNINVWEVIKAASTKPFGFAPFYPGPGIGGHCIPVDPLYLKWKACQVGKNSELIDAASRSKKLISDHIVQQITKLLSINGDNINNKKILICGVTYKRDTNDMRESPSLPIINSLLKKGVNISYHDPFLKNLVINEYELSSKDLTEDTLRESDCVVILTDHSTLPLNKILEHSEVVYDARNCTNGKNGRAKLFHLGGGQFLY</sequence>
<dbReference type="InterPro" id="IPR028359">
    <property type="entry name" value="UDP_ManNAc/GlcNAc_DH"/>
</dbReference>
<accession>A0A926S054</accession>
<dbReference type="InterPro" id="IPR017476">
    <property type="entry name" value="UDP-Glc/GDP-Man"/>
</dbReference>
<keyword evidence="1" id="KW-0560">Oxidoreductase</keyword>
<gene>
    <name evidence="6" type="ORF">IC621_22145</name>
</gene>
<evidence type="ECO:0000256" key="3">
    <source>
        <dbReference type="PIRNR" id="PIRNR000124"/>
    </source>
</evidence>
<evidence type="ECO:0000313" key="7">
    <source>
        <dbReference type="Proteomes" id="UP000626844"/>
    </source>
</evidence>
<proteinExistence type="inferred from homology"/>
<dbReference type="InterPro" id="IPR014026">
    <property type="entry name" value="UDP-Glc/GDP-Man_DH_dimer"/>
</dbReference>
<feature type="transmembrane region" description="Helical" evidence="4">
    <location>
        <begin position="12"/>
        <end position="31"/>
    </location>
</feature>
<dbReference type="SUPFAM" id="SSF48179">
    <property type="entry name" value="6-phosphogluconate dehydrogenase C-terminal domain-like"/>
    <property type="match status" value="1"/>
</dbReference>
<dbReference type="Pfam" id="PF03720">
    <property type="entry name" value="UDPG_MGDP_dh_C"/>
    <property type="match status" value="1"/>
</dbReference>
<evidence type="ECO:0000256" key="4">
    <source>
        <dbReference type="SAM" id="Phobius"/>
    </source>
</evidence>
<dbReference type="SUPFAM" id="SSF52413">
    <property type="entry name" value="UDP-glucose/GDP-mannose dehydrogenase C-terminal domain"/>
    <property type="match status" value="1"/>
</dbReference>
<evidence type="ECO:0000313" key="6">
    <source>
        <dbReference type="EMBL" id="MBD1382907.1"/>
    </source>
</evidence>
<keyword evidence="4" id="KW-1133">Transmembrane helix</keyword>